<dbReference type="EMBL" id="JACDXX010000004">
    <property type="protein sequence ID" value="MCB5409566.1"/>
    <property type="molecule type" value="Genomic_DNA"/>
</dbReference>
<gene>
    <name evidence="1" type="ORF">H0485_06065</name>
</gene>
<sequence length="108" mass="12497">MSDPRLVRLRQIADLVLEQRSERLAGAGAARAAVRARLAALDQWPDETERADTGLQISWYRFETWATPRRLELQRQAALCEAEWLNALGEARRAFARVQLLRQLKERK</sequence>
<organism evidence="1 2">
    <name type="scientific">Pseudogemmobacter faecipullorum</name>
    <dbReference type="NCBI Taxonomy" id="2755041"/>
    <lineage>
        <taxon>Bacteria</taxon>
        <taxon>Pseudomonadati</taxon>
        <taxon>Pseudomonadota</taxon>
        <taxon>Alphaproteobacteria</taxon>
        <taxon>Rhodobacterales</taxon>
        <taxon>Paracoccaceae</taxon>
        <taxon>Pseudogemmobacter</taxon>
    </lineage>
</organism>
<dbReference type="Proteomes" id="UP001198571">
    <property type="component" value="Unassembled WGS sequence"/>
</dbReference>
<comment type="caution">
    <text evidence="1">The sequence shown here is derived from an EMBL/GenBank/DDBJ whole genome shotgun (WGS) entry which is preliminary data.</text>
</comment>
<evidence type="ECO:0000313" key="2">
    <source>
        <dbReference type="Proteomes" id="UP001198571"/>
    </source>
</evidence>
<proteinExistence type="predicted"/>
<evidence type="ECO:0000313" key="1">
    <source>
        <dbReference type="EMBL" id="MCB5409566.1"/>
    </source>
</evidence>
<dbReference type="RefSeq" id="WP_226934472.1">
    <property type="nucleotide sequence ID" value="NZ_JACDXX010000004.1"/>
</dbReference>
<protein>
    <submittedName>
        <fullName evidence="1">Uncharacterized protein</fullName>
    </submittedName>
</protein>
<name>A0ABS8CJK5_9RHOB</name>
<accession>A0ABS8CJK5</accession>
<reference evidence="1 2" key="1">
    <citation type="submission" date="2020-07" db="EMBL/GenBank/DDBJ databases">
        <title>Pseudogemmobacter sp. nov., isolated from poultry manure in Taiwan.</title>
        <authorList>
            <person name="Lin S.-Y."/>
            <person name="Tang Y.-S."/>
            <person name="Young C.-C."/>
        </authorList>
    </citation>
    <scope>NUCLEOTIDE SEQUENCE [LARGE SCALE GENOMIC DNA]</scope>
    <source>
        <strain evidence="1 2">CC-YST710</strain>
    </source>
</reference>
<keyword evidence="2" id="KW-1185">Reference proteome</keyword>